<dbReference type="InterPro" id="IPR013210">
    <property type="entry name" value="LRR_N_plant-typ"/>
</dbReference>
<dbReference type="FunFam" id="3.80.10.10:FF:000363">
    <property type="entry name" value="Leucine-rich repeat family protein"/>
    <property type="match status" value="1"/>
</dbReference>
<evidence type="ECO:0000256" key="10">
    <source>
        <dbReference type="ARBA" id="ARBA00022777"/>
    </source>
</evidence>
<dbReference type="Gene3D" id="1.10.510.10">
    <property type="entry name" value="Transferase(Phosphotransferase) domain 1"/>
    <property type="match status" value="1"/>
</dbReference>
<dbReference type="FunFam" id="1.10.510.10:FF:000267">
    <property type="entry name" value="probable LRR receptor-like serine/threonine-protein kinase IRK"/>
    <property type="match status" value="1"/>
</dbReference>
<keyword evidence="6 17" id="KW-0812">Transmembrane</keyword>
<accession>A0A9Q1GSV9</accession>
<dbReference type="InterPro" id="IPR001611">
    <property type="entry name" value="Leu-rich_rpt"/>
</dbReference>
<evidence type="ECO:0000313" key="21">
    <source>
        <dbReference type="Proteomes" id="UP001153076"/>
    </source>
</evidence>
<dbReference type="Pfam" id="PF00069">
    <property type="entry name" value="Pkinase"/>
    <property type="match status" value="1"/>
</dbReference>
<dbReference type="SUPFAM" id="SSF52058">
    <property type="entry name" value="L domain-like"/>
    <property type="match status" value="2"/>
</dbReference>
<keyword evidence="4" id="KW-0433">Leucine-rich repeat</keyword>
<dbReference type="Gene3D" id="3.30.200.20">
    <property type="entry name" value="Phosphorylase Kinase, domain 1"/>
    <property type="match status" value="1"/>
</dbReference>
<evidence type="ECO:0000313" key="20">
    <source>
        <dbReference type="EMBL" id="KAJ8425518.1"/>
    </source>
</evidence>
<dbReference type="Pfam" id="PF12799">
    <property type="entry name" value="LRR_4"/>
    <property type="match status" value="1"/>
</dbReference>
<feature type="chain" id="PRO_5040489615" description="non-specific serine/threonine protein kinase" evidence="18">
    <location>
        <begin position="24"/>
        <end position="1006"/>
    </location>
</feature>
<evidence type="ECO:0000256" key="5">
    <source>
        <dbReference type="ARBA" id="ARBA00022679"/>
    </source>
</evidence>
<keyword evidence="3" id="KW-0723">Serine/threonine-protein kinase</keyword>
<dbReference type="AlphaFoldDB" id="A0A9Q1GSV9"/>
<dbReference type="PANTHER" id="PTHR45974">
    <property type="entry name" value="RECEPTOR-LIKE PROTEIN 55"/>
    <property type="match status" value="1"/>
</dbReference>
<evidence type="ECO:0000259" key="19">
    <source>
        <dbReference type="PROSITE" id="PS50011"/>
    </source>
</evidence>
<dbReference type="FunFam" id="3.80.10.10:FF:000317">
    <property type="entry name" value="Inactive leucine-rich repeat receptor-like protein kinase"/>
    <property type="match status" value="1"/>
</dbReference>
<dbReference type="PROSITE" id="PS00107">
    <property type="entry name" value="PROTEIN_KINASE_ATP"/>
    <property type="match status" value="1"/>
</dbReference>
<comment type="subcellular location">
    <subcellularLocation>
        <location evidence="1">Membrane</location>
        <topology evidence="1">Single-pass type I membrane protein</topology>
    </subcellularLocation>
</comment>
<dbReference type="Pfam" id="PF23598">
    <property type="entry name" value="LRR_14"/>
    <property type="match status" value="1"/>
</dbReference>
<evidence type="ECO:0000256" key="17">
    <source>
        <dbReference type="SAM" id="Phobius"/>
    </source>
</evidence>
<evidence type="ECO:0000256" key="13">
    <source>
        <dbReference type="ARBA" id="ARBA00023136"/>
    </source>
</evidence>
<evidence type="ECO:0000256" key="9">
    <source>
        <dbReference type="ARBA" id="ARBA00022741"/>
    </source>
</evidence>
<dbReference type="Gene3D" id="3.80.10.10">
    <property type="entry name" value="Ribonuclease Inhibitor"/>
    <property type="match status" value="3"/>
</dbReference>
<evidence type="ECO:0000256" key="6">
    <source>
        <dbReference type="ARBA" id="ARBA00022692"/>
    </source>
</evidence>
<dbReference type="FunFam" id="3.30.200.20:FF:000295">
    <property type="entry name" value="probable LRR receptor-like serine/threonine-protein kinase IRK"/>
    <property type="match status" value="1"/>
</dbReference>
<feature type="domain" description="Protein kinase" evidence="19">
    <location>
        <begin position="719"/>
        <end position="995"/>
    </location>
</feature>
<dbReference type="EC" id="2.7.11.1" evidence="2"/>
<dbReference type="FunFam" id="3.80.10.10:FF:000413">
    <property type="entry name" value="Inactive leucine-rich repeat receptor-like protein kinase"/>
    <property type="match status" value="1"/>
</dbReference>
<keyword evidence="10" id="KW-0418">Kinase</keyword>
<dbReference type="PRINTS" id="PR00019">
    <property type="entry name" value="LEURICHRPT"/>
</dbReference>
<keyword evidence="11 16" id="KW-0067">ATP-binding</keyword>
<evidence type="ECO:0000256" key="18">
    <source>
        <dbReference type="SAM" id="SignalP"/>
    </source>
</evidence>
<keyword evidence="13 17" id="KW-0472">Membrane</keyword>
<dbReference type="OrthoDB" id="676979at2759"/>
<evidence type="ECO:0000256" key="16">
    <source>
        <dbReference type="PROSITE-ProRule" id="PRU10141"/>
    </source>
</evidence>
<gene>
    <name evidence="20" type="ORF">Cgig2_019245</name>
</gene>
<evidence type="ECO:0000256" key="14">
    <source>
        <dbReference type="ARBA" id="ARBA00023170"/>
    </source>
</evidence>
<dbReference type="InterPro" id="IPR055414">
    <property type="entry name" value="LRR_R13L4/SHOC2-like"/>
</dbReference>
<keyword evidence="5" id="KW-0808">Transferase</keyword>
<evidence type="ECO:0000256" key="15">
    <source>
        <dbReference type="ARBA" id="ARBA00023180"/>
    </source>
</evidence>
<keyword evidence="8" id="KW-0677">Repeat</keyword>
<dbReference type="Pfam" id="PF13855">
    <property type="entry name" value="LRR_8"/>
    <property type="match status" value="2"/>
</dbReference>
<dbReference type="GO" id="GO:0016020">
    <property type="term" value="C:membrane"/>
    <property type="evidence" value="ECO:0007669"/>
    <property type="project" value="UniProtKB-SubCell"/>
</dbReference>
<keyword evidence="7 18" id="KW-0732">Signal</keyword>
<comment type="caution">
    <text evidence="20">The sequence shown here is derived from an EMBL/GenBank/DDBJ whole genome shotgun (WGS) entry which is preliminary data.</text>
</comment>
<feature type="transmembrane region" description="Helical" evidence="17">
    <location>
        <begin position="642"/>
        <end position="667"/>
    </location>
</feature>
<dbReference type="InterPro" id="IPR017441">
    <property type="entry name" value="Protein_kinase_ATP_BS"/>
</dbReference>
<keyword evidence="15" id="KW-0325">Glycoprotein</keyword>
<dbReference type="CDD" id="cd14066">
    <property type="entry name" value="STKc_IRAK"/>
    <property type="match status" value="1"/>
</dbReference>
<evidence type="ECO:0000256" key="12">
    <source>
        <dbReference type="ARBA" id="ARBA00022989"/>
    </source>
</evidence>
<reference evidence="20" key="1">
    <citation type="submission" date="2022-04" db="EMBL/GenBank/DDBJ databases">
        <title>Carnegiea gigantea Genome sequencing and assembly v2.</title>
        <authorList>
            <person name="Copetti D."/>
            <person name="Sanderson M.J."/>
            <person name="Burquez A."/>
            <person name="Wojciechowski M.F."/>
        </authorList>
    </citation>
    <scope>NUCLEOTIDE SEQUENCE</scope>
    <source>
        <strain evidence="20">SGP5-SGP5p</strain>
        <tissue evidence="20">Aerial part</tissue>
    </source>
</reference>
<keyword evidence="21" id="KW-1185">Reference proteome</keyword>
<evidence type="ECO:0000256" key="2">
    <source>
        <dbReference type="ARBA" id="ARBA00012513"/>
    </source>
</evidence>
<dbReference type="GO" id="GO:0005524">
    <property type="term" value="F:ATP binding"/>
    <property type="evidence" value="ECO:0007669"/>
    <property type="project" value="UniProtKB-UniRule"/>
</dbReference>
<evidence type="ECO:0000256" key="7">
    <source>
        <dbReference type="ARBA" id="ARBA00022729"/>
    </source>
</evidence>
<dbReference type="InterPro" id="IPR000719">
    <property type="entry name" value="Prot_kinase_dom"/>
</dbReference>
<dbReference type="InterPro" id="IPR025875">
    <property type="entry name" value="Leu-rich_rpt_4"/>
</dbReference>
<protein>
    <recommendedName>
        <fullName evidence="2">non-specific serine/threonine protein kinase</fullName>
        <ecNumber evidence="2">2.7.11.1</ecNumber>
    </recommendedName>
</protein>
<dbReference type="GO" id="GO:0004674">
    <property type="term" value="F:protein serine/threonine kinase activity"/>
    <property type="evidence" value="ECO:0007669"/>
    <property type="project" value="UniProtKB-KW"/>
</dbReference>
<proteinExistence type="predicted"/>
<evidence type="ECO:0000256" key="4">
    <source>
        <dbReference type="ARBA" id="ARBA00022614"/>
    </source>
</evidence>
<dbReference type="SUPFAM" id="SSF56112">
    <property type="entry name" value="Protein kinase-like (PK-like)"/>
    <property type="match status" value="1"/>
</dbReference>
<dbReference type="SMART" id="SM00369">
    <property type="entry name" value="LRR_TYP"/>
    <property type="match status" value="11"/>
</dbReference>
<keyword evidence="14" id="KW-0675">Receptor</keyword>
<dbReference type="InterPro" id="IPR011009">
    <property type="entry name" value="Kinase-like_dom_sf"/>
</dbReference>
<evidence type="ECO:0000256" key="11">
    <source>
        <dbReference type="ARBA" id="ARBA00022840"/>
    </source>
</evidence>
<evidence type="ECO:0000256" key="1">
    <source>
        <dbReference type="ARBA" id="ARBA00004479"/>
    </source>
</evidence>
<evidence type="ECO:0000256" key="3">
    <source>
        <dbReference type="ARBA" id="ARBA00022527"/>
    </source>
</evidence>
<evidence type="ECO:0000256" key="8">
    <source>
        <dbReference type="ARBA" id="ARBA00022737"/>
    </source>
</evidence>
<name>A0A9Q1GSV9_9CARY</name>
<feature type="signal peptide" evidence="18">
    <location>
        <begin position="1"/>
        <end position="23"/>
    </location>
</feature>
<dbReference type="InterPro" id="IPR003591">
    <property type="entry name" value="Leu-rich_rpt_typical-subtyp"/>
</dbReference>
<dbReference type="Pfam" id="PF00560">
    <property type="entry name" value="LRR_1"/>
    <property type="match status" value="3"/>
</dbReference>
<dbReference type="PANTHER" id="PTHR45974:SF277">
    <property type="entry name" value="PROTEIN KINASE DOMAIN-CONTAINING PROTEIN"/>
    <property type="match status" value="1"/>
</dbReference>
<organism evidence="20 21">
    <name type="scientific">Carnegiea gigantea</name>
    <dbReference type="NCBI Taxonomy" id="171969"/>
    <lineage>
        <taxon>Eukaryota</taxon>
        <taxon>Viridiplantae</taxon>
        <taxon>Streptophyta</taxon>
        <taxon>Embryophyta</taxon>
        <taxon>Tracheophyta</taxon>
        <taxon>Spermatophyta</taxon>
        <taxon>Magnoliopsida</taxon>
        <taxon>eudicotyledons</taxon>
        <taxon>Gunneridae</taxon>
        <taxon>Pentapetalae</taxon>
        <taxon>Caryophyllales</taxon>
        <taxon>Cactineae</taxon>
        <taxon>Cactaceae</taxon>
        <taxon>Cactoideae</taxon>
        <taxon>Echinocereeae</taxon>
        <taxon>Carnegiea</taxon>
    </lineage>
</organism>
<keyword evidence="9 16" id="KW-0547">Nucleotide-binding</keyword>
<dbReference type="EMBL" id="JAKOGI010001458">
    <property type="protein sequence ID" value="KAJ8425518.1"/>
    <property type="molecule type" value="Genomic_DNA"/>
</dbReference>
<dbReference type="Pfam" id="PF08263">
    <property type="entry name" value="LRRNT_2"/>
    <property type="match status" value="1"/>
</dbReference>
<dbReference type="PROSITE" id="PS50011">
    <property type="entry name" value="PROTEIN_KINASE_DOM"/>
    <property type="match status" value="1"/>
</dbReference>
<keyword evidence="12 17" id="KW-1133">Transmembrane helix</keyword>
<sequence length="1006" mass="109560">MGNRQICVCLLLLLLGVLQSTKAANGDASVDLNDDVLGLIVFKSDLHDPPALASWTEDDASACSWKFIRCNPASSRVTELSLTRMGLSGRLGRGLEKLQWLKVLTLSHNNLSGEISPELAHIPSLETLDLSHNKFSGQLPNSISKIGSFKYLDLSENQLSGPLPDDLFQGLHSLRYLSLAGNSLEGPIPSTLSQCVALSGLNLSNNHFSGNPFAYNGGIWSLKRLRVLDLSGNSLSGDIPHGIFYLHNLKELHLQGNQFSGFVPSDMGLCPHLTKVDLSYNLFKGEIPSSFGRLNSLNFLSLGSNMLSGDFPQWVGGLSNLEYLDVSRNGLTGVLPISIGNLRSLKVLSLSENKITGKLPSSLVSCSELRTLHLRDNLFNGSIPEELFSMGLEQVDLSGNILSGPIPPGSSRMFESLLVLDLSRNDLTEDIPPEMGLFSRLKFLNLSWNNLHSRIPPEIGYLQNLTVLDIRESALYGMIPGDLCEPSSSLAILQLDGNSLSGPIPDEIGNCSSLYLLSLSHNNLSGSIPSSISMLKGLEILRLEWNELSGEMPKELGTLQNLLAVNVSYNRLIGRLPPGGIFPSLDASALQGNLGICSPLLKGPCKLDVQKPLVLDPNAYPNQMHGKNRGNDIKKRLEHHKFLSISAIVAMAAAAVIIVGVLVITLLNASARRRLAFIDNALESIWSSSSRSGAPSIGRLVLFDSRSSGNLFANPEALINKASEIGGGVFGTVYKASLGVEGRIVAVKKLITSNMLQYPEDFDREARALGKVRHTNLLSLRGFYWTPQLQLLVSDYAPNSSLQFRLHERPSNLAPLSWATRFKILLGTAKGLAHLHHSCRPPIIHYNLKPSNILLDENYNAKISDFGLVKLLAKLDSHVVGSRFQGAPGYAAPELACQSLRVNEKCDVYGYGVVILEMVTGRRPIEYGEDNMVILTDHVRLLLEEGNVLDCVDQSMGVYPDDEVLPVLKLALVCTSQIPSSRPSMAEVVQILQVIKTPVPQRLEAF</sequence>
<dbReference type="Proteomes" id="UP001153076">
    <property type="component" value="Unassembled WGS sequence"/>
</dbReference>
<dbReference type="InterPro" id="IPR032675">
    <property type="entry name" value="LRR_dom_sf"/>
</dbReference>
<feature type="binding site" evidence="16">
    <location>
        <position position="749"/>
    </location>
    <ligand>
        <name>ATP</name>
        <dbReference type="ChEBI" id="CHEBI:30616"/>
    </ligand>
</feature>